<feature type="compositionally biased region" description="Low complexity" evidence="1">
    <location>
        <begin position="87"/>
        <end position="105"/>
    </location>
</feature>
<dbReference type="Pfam" id="PF01395">
    <property type="entry name" value="PBP_GOBP"/>
    <property type="match status" value="1"/>
</dbReference>
<dbReference type="AlphaFoldDB" id="A0A5E4MYB9"/>
<dbReference type="CDD" id="cd23992">
    <property type="entry name" value="PBP_GOBP"/>
    <property type="match status" value="1"/>
</dbReference>
<dbReference type="Gene3D" id="1.10.238.20">
    <property type="entry name" value="Pheromone/general odorant binding protein domain"/>
    <property type="match status" value="1"/>
</dbReference>
<feature type="compositionally biased region" description="Polar residues" evidence="1">
    <location>
        <begin position="106"/>
        <end position="117"/>
    </location>
</feature>
<evidence type="ECO:0000313" key="4">
    <source>
        <dbReference type="Proteomes" id="UP000325440"/>
    </source>
</evidence>
<evidence type="ECO:0000313" key="3">
    <source>
        <dbReference type="EMBL" id="VVC36643.1"/>
    </source>
</evidence>
<dbReference type="SUPFAM" id="SSF47565">
    <property type="entry name" value="Insect pheromone/odorant-binding proteins"/>
    <property type="match status" value="1"/>
</dbReference>
<keyword evidence="4" id="KW-1185">Reference proteome</keyword>
<feature type="chain" id="PRO_5023097453" evidence="2">
    <location>
        <begin position="22"/>
        <end position="255"/>
    </location>
</feature>
<dbReference type="GO" id="GO:0005549">
    <property type="term" value="F:odorant binding"/>
    <property type="evidence" value="ECO:0007669"/>
    <property type="project" value="InterPro"/>
</dbReference>
<feature type="signal peptide" evidence="2">
    <location>
        <begin position="1"/>
        <end position="21"/>
    </location>
</feature>
<dbReference type="OrthoDB" id="6595846at2759"/>
<proteinExistence type="predicted"/>
<sequence length="255" mass="26983">MKLIAVSLAAVLVALAVAVQSSDPCNISTCYKSAEVPITTVTPTRLPVSSTPTVQTTYAKDHGHHSPTAGSSTTAAAAAAAATTASSNATTAATATHRVHSSTSTEPTTAKTSFAAATNATTPKSTITGHIALKQKLNTIAVKCKIELHAPQEIMALVSNTVVPQNEQQRCYLECVYKNLNLVKNNKFSVADGKTLAQIRFADQPEEHKKAVTIIETCEKEAIIDTKTTEKCAAGRVIRNCFVKNGEKINFFPKA</sequence>
<feature type="region of interest" description="Disordered" evidence="1">
    <location>
        <begin position="87"/>
        <end position="117"/>
    </location>
</feature>
<accession>A0A5E4MYB9</accession>
<keyword evidence="2" id="KW-0732">Signal</keyword>
<name>A0A5E4MYB9_9HEMI</name>
<dbReference type="SMR" id="A0A5E4MYB9"/>
<gene>
    <name evidence="3" type="ORF">CINCED_3A005053</name>
</gene>
<dbReference type="Proteomes" id="UP000325440">
    <property type="component" value="Unassembled WGS sequence"/>
</dbReference>
<organism evidence="3 4">
    <name type="scientific">Cinara cedri</name>
    <dbReference type="NCBI Taxonomy" id="506608"/>
    <lineage>
        <taxon>Eukaryota</taxon>
        <taxon>Metazoa</taxon>
        <taxon>Ecdysozoa</taxon>
        <taxon>Arthropoda</taxon>
        <taxon>Hexapoda</taxon>
        <taxon>Insecta</taxon>
        <taxon>Pterygota</taxon>
        <taxon>Neoptera</taxon>
        <taxon>Paraneoptera</taxon>
        <taxon>Hemiptera</taxon>
        <taxon>Sternorrhyncha</taxon>
        <taxon>Aphidomorpha</taxon>
        <taxon>Aphidoidea</taxon>
        <taxon>Aphididae</taxon>
        <taxon>Lachninae</taxon>
        <taxon>Cinara</taxon>
    </lineage>
</organism>
<dbReference type="InterPro" id="IPR036728">
    <property type="entry name" value="PBP_GOBP_sf"/>
</dbReference>
<reference evidence="3 4" key="1">
    <citation type="submission" date="2019-08" db="EMBL/GenBank/DDBJ databases">
        <authorList>
            <person name="Alioto T."/>
            <person name="Alioto T."/>
            <person name="Gomez Garrido J."/>
        </authorList>
    </citation>
    <scope>NUCLEOTIDE SEQUENCE [LARGE SCALE GENOMIC DNA]</scope>
</reference>
<protein>
    <submittedName>
        <fullName evidence="3">Pheromone/general odorant binding protein</fullName>
    </submittedName>
</protein>
<evidence type="ECO:0000256" key="2">
    <source>
        <dbReference type="SAM" id="SignalP"/>
    </source>
</evidence>
<dbReference type="InterPro" id="IPR006170">
    <property type="entry name" value="PBP/GOBP"/>
</dbReference>
<dbReference type="EMBL" id="CABPRJ010001435">
    <property type="protein sequence ID" value="VVC36643.1"/>
    <property type="molecule type" value="Genomic_DNA"/>
</dbReference>
<evidence type="ECO:0000256" key="1">
    <source>
        <dbReference type="SAM" id="MobiDB-lite"/>
    </source>
</evidence>